<proteinExistence type="predicted"/>
<accession>A0A5B8TKU0</accession>
<organism evidence="1 2">
    <name type="scientific">Loigolactobacillus coryniformis</name>
    <dbReference type="NCBI Taxonomy" id="1610"/>
    <lineage>
        <taxon>Bacteria</taxon>
        <taxon>Bacillati</taxon>
        <taxon>Bacillota</taxon>
        <taxon>Bacilli</taxon>
        <taxon>Lactobacillales</taxon>
        <taxon>Lactobacillaceae</taxon>
        <taxon>Loigolactobacillus</taxon>
    </lineage>
</organism>
<dbReference type="Proteomes" id="UP000321772">
    <property type="component" value="Chromosome"/>
</dbReference>
<reference evidence="1 2" key="1">
    <citation type="submission" date="2019-06" db="EMBL/GenBank/DDBJ databases">
        <title>Genome analyses of bacteria isolated from kimchi.</title>
        <authorList>
            <person name="Lee S."/>
            <person name="Ahn S."/>
            <person name="Roh S."/>
        </authorList>
    </citation>
    <scope>NUCLEOTIDE SEQUENCE [LARGE SCALE GENOMIC DNA]</scope>
    <source>
        <strain evidence="1 2">CBA3616</strain>
    </source>
</reference>
<evidence type="ECO:0000313" key="2">
    <source>
        <dbReference type="Proteomes" id="UP000321772"/>
    </source>
</evidence>
<protein>
    <recommendedName>
        <fullName evidence="3">ATP-dependent DNA helicase RecG C-terminal domain-containing protein</fullName>
    </recommendedName>
</protein>
<gene>
    <name evidence="1" type="ORF">FGL77_06645</name>
</gene>
<evidence type="ECO:0008006" key="3">
    <source>
        <dbReference type="Google" id="ProtNLM"/>
    </source>
</evidence>
<name>A0A5B8TKU0_9LACO</name>
<dbReference type="EMBL" id="CP042392">
    <property type="protein sequence ID" value="QEA53011.1"/>
    <property type="molecule type" value="Genomic_DNA"/>
</dbReference>
<dbReference type="AlphaFoldDB" id="A0A5B8TKU0"/>
<dbReference type="RefSeq" id="WP_146989131.1">
    <property type="nucleotide sequence ID" value="NZ_CP042392.1"/>
</dbReference>
<evidence type="ECO:0000313" key="1">
    <source>
        <dbReference type="EMBL" id="QEA53011.1"/>
    </source>
</evidence>
<sequence>MACALTDFGRVKEFGEGVDRIYNDMNEFFLDDPIYTVASNSVDLILKNNIVTRSLRKDAALSSRLGDDWQNLSFVEKLAVSIAYGKQSVKTKELQTMTKVGVTTAHTTLRHLVEIGILEKVATSKAASNQYYRLIQ</sequence>